<gene>
    <name evidence="8" type="ORF">OS493_015858</name>
</gene>
<evidence type="ECO:0000256" key="2">
    <source>
        <dbReference type="ARBA" id="ARBA00023180"/>
    </source>
</evidence>
<dbReference type="SUPFAM" id="SSF49899">
    <property type="entry name" value="Concanavalin A-like lectins/glucanases"/>
    <property type="match status" value="2"/>
</dbReference>
<protein>
    <recommendedName>
        <fullName evidence="4">Metalloendopeptidase</fullName>
        <ecNumber evidence="4">3.4.24.-</ecNumber>
    </recommendedName>
</protein>
<comment type="caution">
    <text evidence="8">The sequence shown here is derived from an EMBL/GenBank/DDBJ whole genome shotgun (WGS) entry which is preliminary data.</text>
</comment>
<evidence type="ECO:0000313" key="9">
    <source>
        <dbReference type="Proteomes" id="UP001163046"/>
    </source>
</evidence>
<dbReference type="Proteomes" id="UP001163046">
    <property type="component" value="Unassembled WGS sequence"/>
</dbReference>
<dbReference type="PANTHER" id="PTHR23282">
    <property type="entry name" value="APICAL ENDOSOMAL GLYCOPROTEIN PRECURSOR"/>
    <property type="match status" value="1"/>
</dbReference>
<keyword evidence="4" id="KW-0378">Hydrolase</keyword>
<dbReference type="InterPro" id="IPR013320">
    <property type="entry name" value="ConA-like_dom_sf"/>
</dbReference>
<dbReference type="Gene3D" id="2.20.100.10">
    <property type="entry name" value="Thrombospondin type-1 (TSP1) repeat"/>
    <property type="match status" value="1"/>
</dbReference>
<dbReference type="Pfam" id="PF00629">
    <property type="entry name" value="MAM"/>
    <property type="match status" value="2"/>
</dbReference>
<dbReference type="InterPro" id="IPR051560">
    <property type="entry name" value="MAM_domain-containing"/>
</dbReference>
<evidence type="ECO:0000313" key="8">
    <source>
        <dbReference type="EMBL" id="KAJ7333767.1"/>
    </source>
</evidence>
<dbReference type="InterPro" id="IPR024079">
    <property type="entry name" value="MetalloPept_cat_dom_sf"/>
</dbReference>
<sequence length="569" mass="62720">MTRSLRKERNFNKYNLKQIDYLDAVYDPESIMHYGKSSFSSNGKDTIRAIDDPNKILGQRNGFSQTDIAQLNALYDCSNPSGGWSQWTAYGPCDSQCRHYRQRFCASVDLNNCPGADSYGVQTQNEDCSQEKCNAPVDGHWGRWSAWSSCSVSCDLGKHTRTRQCTDPAPKNGGKKCIGDDKQVGNCEKRRCGLVLTIVSLKRMECATGLCVIQALLLGGTFKRGRPEVQGLDLKAITLPVQGVTCISRRRLLPNPIKLLVFLVRSFQEIKKNDGSSQTIWEKSGEQGDQWLQASVIIKSDLPYKVYFEGVRGADFRGDIAIDDIAFKETTLPPTTLPPTTLPPTTEPPPTKPPTTLPPPTKPPPTKPPTTKPPPTLPPIKPTVLDSCNFDGGALCDWMNSPDNPQLTDGNSYDWQVNKGATPNQNTGPTGDHSANGQGGYIYLDSSAPHAPGSKGMLISKEFPGGSPMCLHVWYFMYGGMRGSCKKDGIGKFRVFIQKKKRGGGTRRWELFKKCGNRGNKWQHKMITLNANKRKQPLKLILVGERGKTGLSDIDIALDDVKVVSGVCQ</sequence>
<dbReference type="CDD" id="cd06263">
    <property type="entry name" value="MAM"/>
    <property type="match status" value="1"/>
</dbReference>
<dbReference type="Gene3D" id="3.40.390.10">
    <property type="entry name" value="Collagenase (Catalytic Domain)"/>
    <property type="match status" value="1"/>
</dbReference>
<keyword evidence="4" id="KW-0645">Protease</keyword>
<keyword evidence="9" id="KW-1185">Reference proteome</keyword>
<dbReference type="PROSITE" id="PS51864">
    <property type="entry name" value="ASTACIN"/>
    <property type="match status" value="1"/>
</dbReference>
<keyword evidence="4" id="KW-0482">Metalloprotease</keyword>
<evidence type="ECO:0000256" key="4">
    <source>
        <dbReference type="RuleBase" id="RU361183"/>
    </source>
</evidence>
<dbReference type="GO" id="GO:0046872">
    <property type="term" value="F:metal ion binding"/>
    <property type="evidence" value="ECO:0007669"/>
    <property type="project" value="UniProtKB-KW"/>
</dbReference>
<reference evidence="8" key="1">
    <citation type="submission" date="2023-01" db="EMBL/GenBank/DDBJ databases">
        <title>Genome assembly of the deep-sea coral Lophelia pertusa.</title>
        <authorList>
            <person name="Herrera S."/>
            <person name="Cordes E."/>
        </authorList>
    </citation>
    <scope>NUCLEOTIDE SEQUENCE</scope>
    <source>
        <strain evidence="8">USNM1676648</strain>
        <tissue evidence="8">Polyp</tissue>
    </source>
</reference>
<keyword evidence="1" id="KW-1015">Disulfide bond</keyword>
<dbReference type="SUPFAM" id="SSF55486">
    <property type="entry name" value="Metalloproteases ('zincins'), catalytic domain"/>
    <property type="match status" value="1"/>
</dbReference>
<dbReference type="Pfam" id="PF01400">
    <property type="entry name" value="Astacin"/>
    <property type="match status" value="1"/>
</dbReference>
<comment type="caution">
    <text evidence="3">Lacks conserved residue(s) required for the propagation of feature annotation.</text>
</comment>
<dbReference type="InterPro" id="IPR001506">
    <property type="entry name" value="Peptidase_M12A"/>
</dbReference>
<dbReference type="EC" id="3.4.24.-" evidence="4"/>
<dbReference type="OrthoDB" id="291007at2759"/>
<dbReference type="Pfam" id="PF00090">
    <property type="entry name" value="TSP_1"/>
    <property type="match status" value="1"/>
</dbReference>
<dbReference type="GO" id="GO:0016020">
    <property type="term" value="C:membrane"/>
    <property type="evidence" value="ECO:0007669"/>
    <property type="project" value="InterPro"/>
</dbReference>
<keyword evidence="4" id="KW-0479">Metal-binding</keyword>
<dbReference type="InterPro" id="IPR000884">
    <property type="entry name" value="TSP1_rpt"/>
</dbReference>
<dbReference type="GO" id="GO:0004222">
    <property type="term" value="F:metalloendopeptidase activity"/>
    <property type="evidence" value="ECO:0007669"/>
    <property type="project" value="UniProtKB-UniRule"/>
</dbReference>
<keyword evidence="4" id="KW-0862">Zinc</keyword>
<dbReference type="Gene3D" id="2.60.120.200">
    <property type="match status" value="2"/>
</dbReference>
<evidence type="ECO:0000256" key="1">
    <source>
        <dbReference type="ARBA" id="ARBA00023157"/>
    </source>
</evidence>
<dbReference type="SMART" id="SM00137">
    <property type="entry name" value="MAM"/>
    <property type="match status" value="1"/>
</dbReference>
<dbReference type="PANTHER" id="PTHR23282:SF101">
    <property type="entry name" value="MAM DOMAIN-CONTAINING PROTEIN"/>
    <property type="match status" value="1"/>
</dbReference>
<dbReference type="EMBL" id="MU827785">
    <property type="protein sequence ID" value="KAJ7333767.1"/>
    <property type="molecule type" value="Genomic_DNA"/>
</dbReference>
<evidence type="ECO:0000259" key="6">
    <source>
        <dbReference type="PROSITE" id="PS50060"/>
    </source>
</evidence>
<dbReference type="InterPro" id="IPR000998">
    <property type="entry name" value="MAM_dom"/>
</dbReference>
<dbReference type="SUPFAM" id="SSF82895">
    <property type="entry name" value="TSP-1 type 1 repeat"/>
    <property type="match status" value="1"/>
</dbReference>
<keyword evidence="2" id="KW-0325">Glycoprotein</keyword>
<dbReference type="PROSITE" id="PS50092">
    <property type="entry name" value="TSP1"/>
    <property type="match status" value="2"/>
</dbReference>
<proteinExistence type="predicted"/>
<organism evidence="8 9">
    <name type="scientific">Desmophyllum pertusum</name>
    <dbReference type="NCBI Taxonomy" id="174260"/>
    <lineage>
        <taxon>Eukaryota</taxon>
        <taxon>Metazoa</taxon>
        <taxon>Cnidaria</taxon>
        <taxon>Anthozoa</taxon>
        <taxon>Hexacorallia</taxon>
        <taxon>Scleractinia</taxon>
        <taxon>Caryophylliina</taxon>
        <taxon>Caryophylliidae</taxon>
        <taxon>Desmophyllum</taxon>
    </lineage>
</organism>
<comment type="cofactor">
    <cofactor evidence="4">
        <name>Zn(2+)</name>
        <dbReference type="ChEBI" id="CHEBI:29105"/>
    </cofactor>
    <text evidence="4">Binds 1 zinc ion per subunit.</text>
</comment>
<dbReference type="SMART" id="SM00209">
    <property type="entry name" value="TSP1"/>
    <property type="match status" value="2"/>
</dbReference>
<name>A0A9W9YEA9_9CNID</name>
<evidence type="ECO:0000259" key="7">
    <source>
        <dbReference type="PROSITE" id="PS51864"/>
    </source>
</evidence>
<feature type="domain" description="MAM" evidence="6">
    <location>
        <begin position="386"/>
        <end position="569"/>
    </location>
</feature>
<evidence type="ECO:0000256" key="5">
    <source>
        <dbReference type="SAM" id="MobiDB-lite"/>
    </source>
</evidence>
<dbReference type="PROSITE" id="PS50060">
    <property type="entry name" value="MAM_2"/>
    <property type="match status" value="2"/>
</dbReference>
<accession>A0A9W9YEA9</accession>
<feature type="compositionally biased region" description="Pro residues" evidence="5">
    <location>
        <begin position="335"/>
        <end position="381"/>
    </location>
</feature>
<dbReference type="PRINTS" id="PR00480">
    <property type="entry name" value="ASTACIN"/>
</dbReference>
<dbReference type="AlphaFoldDB" id="A0A9W9YEA9"/>
<dbReference type="InterPro" id="IPR036383">
    <property type="entry name" value="TSP1_rpt_sf"/>
</dbReference>
<feature type="domain" description="MAM" evidence="6">
    <location>
        <begin position="273"/>
        <end position="334"/>
    </location>
</feature>
<feature type="region of interest" description="Disordered" evidence="5">
    <location>
        <begin position="330"/>
        <end position="384"/>
    </location>
</feature>
<evidence type="ECO:0000256" key="3">
    <source>
        <dbReference type="PROSITE-ProRule" id="PRU01211"/>
    </source>
</evidence>
<feature type="domain" description="Peptidase M12A" evidence="7">
    <location>
        <begin position="1"/>
        <end position="78"/>
    </location>
</feature>
<dbReference type="GO" id="GO:0006508">
    <property type="term" value="P:proteolysis"/>
    <property type="evidence" value="ECO:0007669"/>
    <property type="project" value="UniProtKB-KW"/>
</dbReference>
<dbReference type="FunFam" id="2.20.100.10:FF:000002">
    <property type="entry name" value="Unc-5 netrin receptor C"/>
    <property type="match status" value="1"/>
</dbReference>